<feature type="domain" description="ABC transporter" evidence="11">
    <location>
        <begin position="404"/>
        <end position="637"/>
    </location>
</feature>
<dbReference type="PROSITE" id="PS50929">
    <property type="entry name" value="ABC_TM1F"/>
    <property type="match status" value="1"/>
</dbReference>
<dbReference type="SUPFAM" id="SSF52540">
    <property type="entry name" value="P-loop containing nucleoside triphosphate hydrolases"/>
    <property type="match status" value="1"/>
</dbReference>
<organism evidence="13 14">
    <name type="scientific">Bordetella genomosp. 9</name>
    <dbReference type="NCBI Taxonomy" id="1416803"/>
    <lineage>
        <taxon>Bacteria</taxon>
        <taxon>Pseudomonadati</taxon>
        <taxon>Pseudomonadota</taxon>
        <taxon>Betaproteobacteria</taxon>
        <taxon>Burkholderiales</taxon>
        <taxon>Alcaligenaceae</taxon>
        <taxon>Bordetella</taxon>
    </lineage>
</organism>
<keyword evidence="8 10" id="KW-0472">Membrane</keyword>
<evidence type="ECO:0000256" key="9">
    <source>
        <dbReference type="SAM" id="MobiDB-lite"/>
    </source>
</evidence>
<dbReference type="Pfam" id="PF06472">
    <property type="entry name" value="ABC_membrane_2"/>
    <property type="match status" value="1"/>
</dbReference>
<protein>
    <recommendedName>
        <fullName evidence="15">ABC transporter ATP-binding protein</fullName>
    </recommendedName>
</protein>
<dbReference type="GO" id="GO:0016887">
    <property type="term" value="F:ATP hydrolysis activity"/>
    <property type="evidence" value="ECO:0007669"/>
    <property type="project" value="InterPro"/>
</dbReference>
<evidence type="ECO:0000256" key="7">
    <source>
        <dbReference type="ARBA" id="ARBA00022989"/>
    </source>
</evidence>
<dbReference type="RefSeq" id="WP_094847199.1">
    <property type="nucleotide sequence ID" value="NZ_NEVJ01000003.1"/>
</dbReference>
<reference evidence="13" key="1">
    <citation type="submission" date="2017-05" db="EMBL/GenBank/DDBJ databases">
        <title>Complete and WGS of Bordetella genogroups.</title>
        <authorList>
            <person name="Spilker T."/>
            <person name="Lipuma J."/>
        </authorList>
    </citation>
    <scope>NUCLEOTIDE SEQUENCE</scope>
    <source>
        <strain evidence="13">AU21707</strain>
    </source>
</reference>
<evidence type="ECO:0000256" key="8">
    <source>
        <dbReference type="ARBA" id="ARBA00023136"/>
    </source>
</evidence>
<evidence type="ECO:0000256" key="1">
    <source>
        <dbReference type="ARBA" id="ARBA00004651"/>
    </source>
</evidence>
<feature type="transmembrane region" description="Helical" evidence="10">
    <location>
        <begin position="190"/>
        <end position="220"/>
    </location>
</feature>
<dbReference type="SUPFAM" id="SSF90123">
    <property type="entry name" value="ABC transporter transmembrane region"/>
    <property type="match status" value="1"/>
</dbReference>
<evidence type="ECO:0000256" key="5">
    <source>
        <dbReference type="ARBA" id="ARBA00022741"/>
    </source>
</evidence>
<dbReference type="Gene3D" id="1.20.1560.10">
    <property type="entry name" value="ABC transporter type 1, transmembrane domain"/>
    <property type="match status" value="1"/>
</dbReference>
<evidence type="ECO:0000256" key="3">
    <source>
        <dbReference type="ARBA" id="ARBA00022475"/>
    </source>
</evidence>
<dbReference type="PROSITE" id="PS00211">
    <property type="entry name" value="ABC_TRANSPORTER_1"/>
    <property type="match status" value="1"/>
</dbReference>
<evidence type="ECO:0000313" key="14">
    <source>
        <dbReference type="Proteomes" id="UP000216857"/>
    </source>
</evidence>
<evidence type="ECO:0000256" key="6">
    <source>
        <dbReference type="ARBA" id="ARBA00022840"/>
    </source>
</evidence>
<keyword evidence="5" id="KW-0547">Nucleotide-binding</keyword>
<keyword evidence="4 10" id="KW-0812">Transmembrane</keyword>
<evidence type="ECO:0000256" key="10">
    <source>
        <dbReference type="SAM" id="Phobius"/>
    </source>
</evidence>
<dbReference type="Proteomes" id="UP000216857">
    <property type="component" value="Unassembled WGS sequence"/>
</dbReference>
<proteinExistence type="predicted"/>
<evidence type="ECO:0000256" key="2">
    <source>
        <dbReference type="ARBA" id="ARBA00022448"/>
    </source>
</evidence>
<accession>A0A261R1H1</accession>
<dbReference type="InterPro" id="IPR017871">
    <property type="entry name" value="ABC_transporter-like_CS"/>
</dbReference>
<comment type="subcellular location">
    <subcellularLocation>
        <location evidence="1">Cell membrane</location>
        <topology evidence="1">Multi-pass membrane protein</topology>
    </subcellularLocation>
</comment>
<evidence type="ECO:0000259" key="12">
    <source>
        <dbReference type="PROSITE" id="PS50929"/>
    </source>
</evidence>
<dbReference type="AlphaFoldDB" id="A0A261R1H1"/>
<feature type="domain" description="ABC transmembrane type-1" evidence="12">
    <location>
        <begin position="75"/>
        <end position="373"/>
    </location>
</feature>
<keyword evidence="6" id="KW-0067">ATP-binding</keyword>
<evidence type="ECO:0000313" key="13">
    <source>
        <dbReference type="EMBL" id="OZI18512.1"/>
    </source>
</evidence>
<dbReference type="PANTHER" id="PTHR11384">
    <property type="entry name" value="ATP-BINDING CASSETTE, SUB-FAMILY D MEMBER"/>
    <property type="match status" value="1"/>
</dbReference>
<dbReference type="GO" id="GO:0005886">
    <property type="term" value="C:plasma membrane"/>
    <property type="evidence" value="ECO:0007669"/>
    <property type="project" value="UniProtKB-SubCell"/>
</dbReference>
<dbReference type="CDD" id="cd03223">
    <property type="entry name" value="ABCD_peroxisomal_ALDP"/>
    <property type="match status" value="1"/>
</dbReference>
<dbReference type="InterPro" id="IPR011527">
    <property type="entry name" value="ABC1_TM_dom"/>
</dbReference>
<feature type="transmembrane region" description="Helical" evidence="10">
    <location>
        <begin position="226"/>
        <end position="245"/>
    </location>
</feature>
<dbReference type="InterPro" id="IPR003439">
    <property type="entry name" value="ABC_transporter-like_ATP-bd"/>
</dbReference>
<dbReference type="GO" id="GO:0005524">
    <property type="term" value="F:ATP binding"/>
    <property type="evidence" value="ECO:0007669"/>
    <property type="project" value="UniProtKB-KW"/>
</dbReference>
<sequence>MVSYREKQRNPRQQRSGQESPGLESPGLDSLDSGTRVSPATLAALFDGGRKISAWRLIKPYWVSEDRHRARGLLALVLALNLGIVYVNLRVNTWYATFYDALDKRDLPAFTHLILVFTLLAFIFIALSTAQIYFRQMLEFRWRQWLTDVYLRQWLISRSYYRMERDRIVDNPDQRIAEDLRSMASNTLALSIDLISTIATFCVFVSLLWMLSGALAFAVFGHPEHIPGYMVWVAIGYGILGSFLVHKIARRLVDVGYRQQKVEADFRVLLVRVRENAEQIAFYDGGPQEGRRARVAFKAVRNNWREIMRYTKRLVFANSIYSQIAVIFPLVAAAPRYFAGAFTLGVLMQLNNAFGQVSGACSWFINSYATLADWRATINRLREFSMRMGQGDPDRLTREQGHEVAARGLQIFRPDGQALDVPAEFRLRPGERWLVRGPSGAGKSTLLRTLAGLWPHASGSLTMPAGADMQRYADAGAGAGAAPGGQPGPDGDKRHVALFLPQMAYVPDGTLKQAVCYPDSAEAYSDAECADVLRLCRLEAYAGQLDVVDAWSRRLSPGEKQRLAFARALLLKPDFLFMDESTSSLDTDTERHLYETLLQRLPRAAIVSVAHRDTLARFHTHEMRVGPQAGAQQLALAAAGA</sequence>
<dbReference type="OrthoDB" id="9810134at2"/>
<evidence type="ECO:0000256" key="4">
    <source>
        <dbReference type="ARBA" id="ARBA00022692"/>
    </source>
</evidence>
<dbReference type="PROSITE" id="PS50893">
    <property type="entry name" value="ABC_TRANSPORTER_2"/>
    <property type="match status" value="1"/>
</dbReference>
<dbReference type="InterPro" id="IPR050835">
    <property type="entry name" value="ABC_transporter_sub-D"/>
</dbReference>
<dbReference type="EMBL" id="NEVJ01000003">
    <property type="protein sequence ID" value="OZI18512.1"/>
    <property type="molecule type" value="Genomic_DNA"/>
</dbReference>
<evidence type="ECO:0000259" key="11">
    <source>
        <dbReference type="PROSITE" id="PS50893"/>
    </source>
</evidence>
<dbReference type="InterPro" id="IPR027417">
    <property type="entry name" value="P-loop_NTPase"/>
</dbReference>
<gene>
    <name evidence="13" type="ORF">CAL26_12355</name>
</gene>
<dbReference type="SMART" id="SM00382">
    <property type="entry name" value="AAA"/>
    <property type="match status" value="1"/>
</dbReference>
<keyword evidence="3" id="KW-1003">Cell membrane</keyword>
<keyword evidence="14" id="KW-1185">Reference proteome</keyword>
<dbReference type="GO" id="GO:0140359">
    <property type="term" value="F:ABC-type transporter activity"/>
    <property type="evidence" value="ECO:0007669"/>
    <property type="project" value="InterPro"/>
</dbReference>
<keyword evidence="7 10" id="KW-1133">Transmembrane helix</keyword>
<dbReference type="PANTHER" id="PTHR11384:SF59">
    <property type="entry name" value="LYSOSOMAL COBALAMIN TRANSPORTER ABCD4"/>
    <property type="match status" value="1"/>
</dbReference>
<dbReference type="InterPro" id="IPR003593">
    <property type="entry name" value="AAA+_ATPase"/>
</dbReference>
<comment type="caution">
    <text evidence="13">The sequence shown here is derived from an EMBL/GenBank/DDBJ whole genome shotgun (WGS) entry which is preliminary data.</text>
</comment>
<evidence type="ECO:0008006" key="15">
    <source>
        <dbReference type="Google" id="ProtNLM"/>
    </source>
</evidence>
<dbReference type="Pfam" id="PF00005">
    <property type="entry name" value="ABC_tran"/>
    <property type="match status" value="1"/>
</dbReference>
<feature type="transmembrane region" description="Helical" evidence="10">
    <location>
        <begin position="109"/>
        <end position="134"/>
    </location>
</feature>
<dbReference type="Gene3D" id="3.40.50.300">
    <property type="entry name" value="P-loop containing nucleotide triphosphate hydrolases"/>
    <property type="match status" value="1"/>
</dbReference>
<keyword evidence="2" id="KW-0813">Transport</keyword>
<name>A0A261R1H1_9BORD</name>
<feature type="transmembrane region" description="Helical" evidence="10">
    <location>
        <begin position="314"/>
        <end position="333"/>
    </location>
</feature>
<feature type="region of interest" description="Disordered" evidence="9">
    <location>
        <begin position="1"/>
        <end position="34"/>
    </location>
</feature>
<dbReference type="InterPro" id="IPR036640">
    <property type="entry name" value="ABC1_TM_sf"/>
</dbReference>
<feature type="transmembrane region" description="Helical" evidence="10">
    <location>
        <begin position="72"/>
        <end position="89"/>
    </location>
</feature>